<comment type="caution">
    <text evidence="1">The sequence shown here is derived from an EMBL/GenBank/DDBJ whole genome shotgun (WGS) entry which is preliminary data.</text>
</comment>
<keyword evidence="2" id="KW-1185">Reference proteome</keyword>
<reference evidence="1 2" key="1">
    <citation type="submission" date="2024-02" db="EMBL/GenBank/DDBJ databases">
        <title>Lysinimicrobium sediminis NBRC 112286.</title>
        <authorList>
            <person name="Ichikawa N."/>
            <person name="Katano-Makiyama Y."/>
            <person name="Hidaka K."/>
        </authorList>
    </citation>
    <scope>NUCLEOTIDE SEQUENCE [LARGE SCALE GENOMIC DNA]</scope>
    <source>
        <strain evidence="1 2">NBRC 112286</strain>
    </source>
</reference>
<evidence type="ECO:0000313" key="1">
    <source>
        <dbReference type="EMBL" id="GAA5518225.1"/>
    </source>
</evidence>
<evidence type="ECO:0000313" key="2">
    <source>
        <dbReference type="Proteomes" id="UP001426770"/>
    </source>
</evidence>
<name>A0ABP9WEJ7_9MICO</name>
<dbReference type="EMBL" id="BAABRR010000002">
    <property type="protein sequence ID" value="GAA5518225.1"/>
    <property type="molecule type" value="Genomic_DNA"/>
</dbReference>
<organism evidence="1 2">
    <name type="scientific">Demequina sediminis</name>
    <dbReference type="NCBI Taxonomy" id="1930058"/>
    <lineage>
        <taxon>Bacteria</taxon>
        <taxon>Bacillati</taxon>
        <taxon>Actinomycetota</taxon>
        <taxon>Actinomycetes</taxon>
        <taxon>Micrococcales</taxon>
        <taxon>Demequinaceae</taxon>
        <taxon>Demequina</taxon>
    </lineage>
</organism>
<sequence>MSSTERELERPGRRVVELLAGRGDNIAAERYRSR</sequence>
<dbReference type="Proteomes" id="UP001426770">
    <property type="component" value="Unassembled WGS sequence"/>
</dbReference>
<accession>A0ABP9WEJ7</accession>
<proteinExistence type="predicted"/>
<gene>
    <name evidence="1" type="ORF">Lsed01_00647</name>
</gene>
<protein>
    <submittedName>
        <fullName evidence="1">Uncharacterized protein</fullName>
    </submittedName>
</protein>